<dbReference type="AlphaFoldDB" id="A0A1L8QUT9"/>
<gene>
    <name evidence="1" type="ORF">RU93_GL001762</name>
</gene>
<dbReference type="EMBL" id="JXKD01000004">
    <property type="protein sequence ID" value="OJG11275.1"/>
    <property type="molecule type" value="Genomic_DNA"/>
</dbReference>
<evidence type="ECO:0000313" key="2">
    <source>
        <dbReference type="Proteomes" id="UP000182149"/>
    </source>
</evidence>
<name>A0A1L8QUT9_9ENTE</name>
<reference evidence="1 2" key="1">
    <citation type="submission" date="2014-12" db="EMBL/GenBank/DDBJ databases">
        <title>Draft genome sequences of 29 type strains of Enterococci.</title>
        <authorList>
            <person name="Zhong Z."/>
            <person name="Sun Z."/>
            <person name="Liu W."/>
            <person name="Zhang W."/>
            <person name="Zhang H."/>
        </authorList>
    </citation>
    <scope>NUCLEOTIDE SEQUENCE [LARGE SCALE GENOMIC DNA]</scope>
    <source>
        <strain evidence="1 2">DSM 17690</strain>
    </source>
</reference>
<accession>A0A1L8QUT9</accession>
<keyword evidence="2" id="KW-1185">Reference proteome</keyword>
<protein>
    <submittedName>
        <fullName evidence="1">Uncharacterized protein</fullName>
    </submittedName>
</protein>
<dbReference type="RefSeq" id="WP_169818090.1">
    <property type="nucleotide sequence ID" value="NZ_JBHSHF010000020.1"/>
</dbReference>
<comment type="caution">
    <text evidence="1">The sequence shown here is derived from an EMBL/GenBank/DDBJ whole genome shotgun (WGS) entry which is preliminary data.</text>
</comment>
<sequence length="53" mass="6561">MTPTEVLERLRVELELPFFEVKVEDKIFTEEDYQQFKGDLLRYFDEYVRNVEN</sequence>
<evidence type="ECO:0000313" key="1">
    <source>
        <dbReference type="EMBL" id="OJG11275.1"/>
    </source>
</evidence>
<organism evidence="1 2">
    <name type="scientific">Enterococcus aquimarinus</name>
    <dbReference type="NCBI Taxonomy" id="328396"/>
    <lineage>
        <taxon>Bacteria</taxon>
        <taxon>Bacillati</taxon>
        <taxon>Bacillota</taxon>
        <taxon>Bacilli</taxon>
        <taxon>Lactobacillales</taxon>
        <taxon>Enterococcaceae</taxon>
        <taxon>Enterococcus</taxon>
    </lineage>
</organism>
<dbReference type="Proteomes" id="UP000182149">
    <property type="component" value="Unassembled WGS sequence"/>
</dbReference>
<dbReference type="STRING" id="328396.RU93_GL001762"/>
<proteinExistence type="predicted"/>